<reference evidence="5" key="1">
    <citation type="submission" date="2023-06" db="EMBL/GenBank/DDBJ databases">
        <authorList>
            <consortium name="Lawrence Berkeley National Laboratory"/>
            <person name="Ahrendt S."/>
            <person name="Sahu N."/>
            <person name="Indic B."/>
            <person name="Wong-Bajracharya J."/>
            <person name="Merenyi Z."/>
            <person name="Ke H.-M."/>
            <person name="Monk M."/>
            <person name="Kocsube S."/>
            <person name="Drula E."/>
            <person name="Lipzen A."/>
            <person name="Balint B."/>
            <person name="Henrissat B."/>
            <person name="Andreopoulos B."/>
            <person name="Martin F.M."/>
            <person name="Harder C.B."/>
            <person name="Rigling D."/>
            <person name="Ford K.L."/>
            <person name="Foster G.D."/>
            <person name="Pangilinan J."/>
            <person name="Papanicolaou A."/>
            <person name="Barry K."/>
            <person name="LaButti K."/>
            <person name="Viragh M."/>
            <person name="Koriabine M."/>
            <person name="Yan M."/>
            <person name="Riley R."/>
            <person name="Champramary S."/>
            <person name="Plett K.L."/>
            <person name="Tsai I.J."/>
            <person name="Slot J."/>
            <person name="Sipos G."/>
            <person name="Plett J."/>
            <person name="Nagy L.G."/>
            <person name="Grigoriev I.V."/>
        </authorList>
    </citation>
    <scope>NUCLEOTIDE SEQUENCE</scope>
    <source>
        <strain evidence="5">FPL87.14</strain>
    </source>
</reference>
<dbReference type="GO" id="GO:0005762">
    <property type="term" value="C:mitochondrial large ribosomal subunit"/>
    <property type="evidence" value="ECO:0007669"/>
    <property type="project" value="TreeGrafter"/>
</dbReference>
<evidence type="ECO:0000313" key="5">
    <source>
        <dbReference type="EMBL" id="KAK0455137.1"/>
    </source>
</evidence>
<dbReference type="GO" id="GO:0003735">
    <property type="term" value="F:structural constituent of ribosome"/>
    <property type="evidence" value="ECO:0007669"/>
    <property type="project" value="InterPro"/>
</dbReference>
<dbReference type="AlphaFoldDB" id="A0AA39K5W5"/>
<dbReference type="FunFam" id="1.10.287.3980:FF:000001">
    <property type="entry name" value="Mitochondrial ribosomal protein L34"/>
    <property type="match status" value="1"/>
</dbReference>
<evidence type="ECO:0000313" key="6">
    <source>
        <dbReference type="Proteomes" id="UP001175226"/>
    </source>
</evidence>
<evidence type="ECO:0000256" key="4">
    <source>
        <dbReference type="ARBA" id="ARBA00035274"/>
    </source>
</evidence>
<dbReference type="GO" id="GO:0006412">
    <property type="term" value="P:translation"/>
    <property type="evidence" value="ECO:0007669"/>
    <property type="project" value="InterPro"/>
</dbReference>
<name>A0AA39K5W5_9AGAR</name>
<dbReference type="InterPro" id="IPR000271">
    <property type="entry name" value="Ribosomal_bL34"/>
</dbReference>
<evidence type="ECO:0000256" key="1">
    <source>
        <dbReference type="ARBA" id="ARBA00010111"/>
    </source>
</evidence>
<dbReference type="Pfam" id="PF00468">
    <property type="entry name" value="Ribosomal_L34"/>
    <property type="match status" value="1"/>
</dbReference>
<comment type="similarity">
    <text evidence="1">Belongs to the bacterial ribosomal protein bL34 family.</text>
</comment>
<organism evidence="5 6">
    <name type="scientific">Armillaria borealis</name>
    <dbReference type="NCBI Taxonomy" id="47425"/>
    <lineage>
        <taxon>Eukaryota</taxon>
        <taxon>Fungi</taxon>
        <taxon>Dikarya</taxon>
        <taxon>Basidiomycota</taxon>
        <taxon>Agaricomycotina</taxon>
        <taxon>Agaricomycetes</taxon>
        <taxon>Agaricomycetidae</taxon>
        <taxon>Agaricales</taxon>
        <taxon>Marasmiineae</taxon>
        <taxon>Physalacriaceae</taxon>
        <taxon>Armillaria</taxon>
    </lineage>
</organism>
<dbReference type="Proteomes" id="UP001175226">
    <property type="component" value="Unassembled WGS sequence"/>
</dbReference>
<dbReference type="Gene3D" id="1.10.287.3980">
    <property type="match status" value="1"/>
</dbReference>
<protein>
    <recommendedName>
        <fullName evidence="4">Large ribosomal subunit protein bL34m</fullName>
    </recommendedName>
</protein>
<accession>A0AA39K5W5</accession>
<dbReference type="EMBL" id="JAUEPT010000002">
    <property type="protein sequence ID" value="KAK0455137.1"/>
    <property type="molecule type" value="Genomic_DNA"/>
</dbReference>
<dbReference type="PANTHER" id="PTHR14503:SF4">
    <property type="entry name" value="LARGE RIBOSOMAL SUBUNIT PROTEIN BL34M"/>
    <property type="match status" value="1"/>
</dbReference>
<gene>
    <name evidence="5" type="ORF">EV421DRAFT_1700094</name>
</gene>
<dbReference type="NCBIfam" id="TIGR01030">
    <property type="entry name" value="rpmH_bact"/>
    <property type="match status" value="1"/>
</dbReference>
<proteinExistence type="inferred from homology"/>
<keyword evidence="2 5" id="KW-0689">Ribosomal protein</keyword>
<dbReference type="PANTHER" id="PTHR14503">
    <property type="entry name" value="MITOCHONDRIAL RIBOSOMAL PROTEIN 34 FAMILY MEMBER"/>
    <property type="match status" value="1"/>
</dbReference>
<keyword evidence="6" id="KW-1185">Reference proteome</keyword>
<dbReference type="HAMAP" id="MF_00391">
    <property type="entry name" value="Ribosomal_bL34"/>
    <property type="match status" value="1"/>
</dbReference>
<evidence type="ECO:0000256" key="3">
    <source>
        <dbReference type="ARBA" id="ARBA00023274"/>
    </source>
</evidence>
<evidence type="ECO:0000256" key="2">
    <source>
        <dbReference type="ARBA" id="ARBA00022980"/>
    </source>
</evidence>
<keyword evidence="3" id="KW-0687">Ribonucleoprotein</keyword>
<sequence>MPRVPPGLLQLLARPPPLSAVLSLIRPRSFQHQNAPLVSIARASPFLAQSFAHPSPILGSLQQLRFVQMGVEYQPSQRKRKRRHGFLARLKSRGGRKILARRRAKHRKYLSH</sequence>
<comment type="caution">
    <text evidence="5">The sequence shown here is derived from an EMBL/GenBank/DDBJ whole genome shotgun (WGS) entry which is preliminary data.</text>
</comment>